<proteinExistence type="predicted"/>
<evidence type="ECO:0000313" key="2">
    <source>
        <dbReference type="EMBL" id="WWD07575.1"/>
    </source>
</evidence>
<dbReference type="AlphaFoldDB" id="A0AAX4KPQ2"/>
<keyword evidence="3" id="KW-1185">Reference proteome</keyword>
<feature type="compositionally biased region" description="Low complexity" evidence="1">
    <location>
        <begin position="1"/>
        <end position="11"/>
    </location>
</feature>
<organism evidence="2 3">
    <name type="scientific">Kwoniella europaea PYCC6329</name>
    <dbReference type="NCBI Taxonomy" id="1423913"/>
    <lineage>
        <taxon>Eukaryota</taxon>
        <taxon>Fungi</taxon>
        <taxon>Dikarya</taxon>
        <taxon>Basidiomycota</taxon>
        <taxon>Agaricomycotina</taxon>
        <taxon>Tremellomycetes</taxon>
        <taxon>Tremellales</taxon>
        <taxon>Cryptococcaceae</taxon>
        <taxon>Kwoniella</taxon>
    </lineage>
</organism>
<protein>
    <submittedName>
        <fullName evidence="2">Uncharacterized protein</fullName>
    </submittedName>
</protein>
<feature type="compositionally biased region" description="Polar residues" evidence="1">
    <location>
        <begin position="101"/>
        <end position="121"/>
    </location>
</feature>
<dbReference type="Proteomes" id="UP001358614">
    <property type="component" value="Chromosome 1"/>
</dbReference>
<dbReference type="KEGG" id="ker:91104477"/>
<gene>
    <name evidence="2" type="ORF">V865_005676</name>
</gene>
<name>A0AAX4KPQ2_9TREE</name>
<accession>A0AAX4KPQ2</accession>
<evidence type="ECO:0000313" key="3">
    <source>
        <dbReference type="Proteomes" id="UP001358614"/>
    </source>
</evidence>
<dbReference type="GeneID" id="91104477"/>
<sequence>MSSFSSFYSSSPHETSDIFSQLASRSDHVLPQEYNPNQPRWSSHADYEYRPTSSSQSPKSLSGISFDDTAPSGNEMYPTSFGKPNQGIEIAQPRPQRFHPSIQSIETFCTSTPESRMSENPDSYVGEKKDIHWLESTSPNDQSEPAPPPYSASVDQTTFYSQQYYPDEKVYSHYDESSESVASHMSRWSASKQTFYKKAKSIISRFSSAITGRRDSRLNYDKSFDSDSGSPYEFSYTDMYEKGRFTGEWRASTGMTNGRGPEFVW</sequence>
<feature type="region of interest" description="Disordered" evidence="1">
    <location>
        <begin position="1"/>
        <end position="154"/>
    </location>
</feature>
<feature type="compositionally biased region" description="Low complexity" evidence="1">
    <location>
        <begin position="53"/>
        <end position="65"/>
    </location>
</feature>
<dbReference type="RefSeq" id="XP_066085542.1">
    <property type="nucleotide sequence ID" value="XM_066229445.1"/>
</dbReference>
<dbReference type="EMBL" id="CP144089">
    <property type="protein sequence ID" value="WWD07575.1"/>
    <property type="molecule type" value="Genomic_DNA"/>
</dbReference>
<evidence type="ECO:0000256" key="1">
    <source>
        <dbReference type="SAM" id="MobiDB-lite"/>
    </source>
</evidence>
<reference evidence="2 3" key="1">
    <citation type="submission" date="2024-01" db="EMBL/GenBank/DDBJ databases">
        <title>Comparative genomics of Cryptococcus and Kwoniella reveals pathogenesis evolution and contrasting modes of karyotype evolution via chromosome fusion or intercentromeric recombination.</title>
        <authorList>
            <person name="Coelho M.A."/>
            <person name="David-Palma M."/>
            <person name="Shea T."/>
            <person name="Bowers K."/>
            <person name="McGinley-Smith S."/>
            <person name="Mohammad A.W."/>
            <person name="Gnirke A."/>
            <person name="Yurkov A.M."/>
            <person name="Nowrousian M."/>
            <person name="Sun S."/>
            <person name="Cuomo C.A."/>
            <person name="Heitman J."/>
        </authorList>
    </citation>
    <scope>NUCLEOTIDE SEQUENCE [LARGE SCALE GENOMIC DNA]</scope>
    <source>
        <strain evidence="2 3">PYCC6329</strain>
    </source>
</reference>